<dbReference type="Pfam" id="PF00561">
    <property type="entry name" value="Abhydrolase_1"/>
    <property type="match status" value="1"/>
</dbReference>
<dbReference type="Proteomes" id="UP000824001">
    <property type="component" value="Unassembled WGS sequence"/>
</dbReference>
<feature type="domain" description="AB hydrolase-1" evidence="1">
    <location>
        <begin position="91"/>
        <end position="202"/>
    </location>
</feature>
<dbReference type="PANTHER" id="PTHR43358">
    <property type="entry name" value="ALPHA/BETA-HYDROLASE"/>
    <property type="match status" value="1"/>
</dbReference>
<dbReference type="InterPro" id="IPR052920">
    <property type="entry name" value="DNA-binding_regulatory"/>
</dbReference>
<dbReference type="AlphaFoldDB" id="A0A9D1JVG8"/>
<dbReference type="InterPro" id="IPR029058">
    <property type="entry name" value="AB_hydrolase_fold"/>
</dbReference>
<name>A0A9D1JVG8_9FIRM</name>
<protein>
    <submittedName>
        <fullName evidence="2">Alpha/beta fold hydrolase</fullName>
    </submittedName>
</protein>
<dbReference type="SUPFAM" id="SSF53474">
    <property type="entry name" value="alpha/beta-Hydrolases"/>
    <property type="match status" value="1"/>
</dbReference>
<comment type="caution">
    <text evidence="2">The sequence shown here is derived from an EMBL/GenBank/DDBJ whole genome shotgun (WGS) entry which is preliminary data.</text>
</comment>
<sequence length="311" mass="33942">MTRILIALGILAALAALCCLESFALLLAAERRKRPRDLTSESLEGTRFEKYAANIISDVEAMRALPWEDVFIASFDNTRLHARLLRGSAEAVVLVHGYHSSPENDFAGIAQWYASRGMTVLAVDQRAHGLSGGRRLTFGGRERRDVLAWAQYAEHGLGAERIWLHGVSMGASTLLYAMGEGLPERVRGVVADCPFDEPVTLLAMHLKKRAGLPAFPLIKPCAGPAWRLLNDMPAGYTCHEAAAKSETPLLLLEAGEDGTVPPGSAAAIRAGRNNRDAQVTFPHAHHALCWQEDSEKYAEAIEHFLNRTRGG</sequence>
<evidence type="ECO:0000313" key="3">
    <source>
        <dbReference type="Proteomes" id="UP000824001"/>
    </source>
</evidence>
<dbReference type="GO" id="GO:0016787">
    <property type="term" value="F:hydrolase activity"/>
    <property type="evidence" value="ECO:0007669"/>
    <property type="project" value="UniProtKB-KW"/>
</dbReference>
<accession>A0A9D1JVG8</accession>
<dbReference type="InterPro" id="IPR000073">
    <property type="entry name" value="AB_hydrolase_1"/>
</dbReference>
<keyword evidence="2" id="KW-0378">Hydrolase</keyword>
<dbReference type="Gene3D" id="3.40.50.1820">
    <property type="entry name" value="alpha/beta hydrolase"/>
    <property type="match status" value="1"/>
</dbReference>
<reference evidence="2" key="1">
    <citation type="submission" date="2020-10" db="EMBL/GenBank/DDBJ databases">
        <authorList>
            <person name="Gilroy R."/>
        </authorList>
    </citation>
    <scope>NUCLEOTIDE SEQUENCE</scope>
    <source>
        <strain evidence="2">ChiHjej10B9-9673</strain>
    </source>
</reference>
<dbReference type="PANTHER" id="PTHR43358:SF4">
    <property type="entry name" value="ALPHA_BETA HYDROLASE FOLD-1 DOMAIN-CONTAINING PROTEIN"/>
    <property type="match status" value="1"/>
</dbReference>
<organism evidence="2 3">
    <name type="scientific">Candidatus Scatomorpha merdipullorum</name>
    <dbReference type="NCBI Taxonomy" id="2840927"/>
    <lineage>
        <taxon>Bacteria</taxon>
        <taxon>Bacillati</taxon>
        <taxon>Bacillota</taxon>
        <taxon>Clostridia</taxon>
        <taxon>Eubacteriales</taxon>
        <taxon>Candidatus Scatomorpha</taxon>
    </lineage>
</organism>
<reference evidence="2" key="2">
    <citation type="journal article" date="2021" name="PeerJ">
        <title>Extensive microbial diversity within the chicken gut microbiome revealed by metagenomics and culture.</title>
        <authorList>
            <person name="Gilroy R."/>
            <person name="Ravi A."/>
            <person name="Getino M."/>
            <person name="Pursley I."/>
            <person name="Horton D.L."/>
            <person name="Alikhan N.F."/>
            <person name="Baker D."/>
            <person name="Gharbi K."/>
            <person name="Hall N."/>
            <person name="Watson M."/>
            <person name="Adriaenssens E.M."/>
            <person name="Foster-Nyarko E."/>
            <person name="Jarju S."/>
            <person name="Secka A."/>
            <person name="Antonio M."/>
            <person name="Oren A."/>
            <person name="Chaudhuri R.R."/>
            <person name="La Ragione R."/>
            <person name="Hildebrand F."/>
            <person name="Pallen M.J."/>
        </authorList>
    </citation>
    <scope>NUCLEOTIDE SEQUENCE</scope>
    <source>
        <strain evidence="2">ChiHjej10B9-9673</strain>
    </source>
</reference>
<evidence type="ECO:0000313" key="2">
    <source>
        <dbReference type="EMBL" id="HIS66803.1"/>
    </source>
</evidence>
<gene>
    <name evidence="2" type="ORF">IAC18_04490</name>
</gene>
<dbReference type="EMBL" id="DVJK01000124">
    <property type="protein sequence ID" value="HIS66803.1"/>
    <property type="molecule type" value="Genomic_DNA"/>
</dbReference>
<proteinExistence type="predicted"/>
<evidence type="ECO:0000259" key="1">
    <source>
        <dbReference type="Pfam" id="PF00561"/>
    </source>
</evidence>